<evidence type="ECO:0000313" key="2">
    <source>
        <dbReference type="Proteomes" id="UP000679725"/>
    </source>
</evidence>
<keyword evidence="2" id="KW-1185">Reference proteome</keyword>
<dbReference type="Proteomes" id="UP000679725">
    <property type="component" value="Unassembled WGS sequence"/>
</dbReference>
<dbReference type="RefSeq" id="WP_215236571.1">
    <property type="nucleotide sequence ID" value="NZ_CAJRAU010000012.1"/>
</dbReference>
<comment type="caution">
    <text evidence="1">The sequence shown here is derived from an EMBL/GenBank/DDBJ whole genome shotgun (WGS) entry which is preliminary data.</text>
</comment>
<dbReference type="EMBL" id="CAJRAU010000012">
    <property type="protein sequence ID" value="CAG5074662.1"/>
    <property type="molecule type" value="Genomic_DNA"/>
</dbReference>
<reference evidence="1 2" key="1">
    <citation type="submission" date="2021-04" db="EMBL/GenBank/DDBJ databases">
        <authorList>
            <person name="Rodrigo-Torres L."/>
            <person name="Arahal R. D."/>
            <person name="Lucena T."/>
        </authorList>
    </citation>
    <scope>NUCLEOTIDE SEQUENCE [LARGE SCALE GENOMIC DNA]</scope>
    <source>
        <strain evidence="1 2">CECT 9623</strain>
    </source>
</reference>
<name>A0ABM8UYB0_9BACT</name>
<proteinExistence type="predicted"/>
<organism evidence="1 2">
    <name type="scientific">Dyadobacter linearis</name>
    <dbReference type="NCBI Taxonomy" id="2823330"/>
    <lineage>
        <taxon>Bacteria</taxon>
        <taxon>Pseudomonadati</taxon>
        <taxon>Bacteroidota</taxon>
        <taxon>Cytophagia</taxon>
        <taxon>Cytophagales</taxon>
        <taxon>Spirosomataceae</taxon>
        <taxon>Dyadobacter</taxon>
    </lineage>
</organism>
<accession>A0ABM8UYB0</accession>
<gene>
    <name evidence="1" type="ORF">DYBT9623_05349</name>
</gene>
<evidence type="ECO:0000313" key="1">
    <source>
        <dbReference type="EMBL" id="CAG5074662.1"/>
    </source>
</evidence>
<sequence>MEFNFTVTTQKAELITKEEYRLYWLGNNNSVLPDNIGTCKVQLDDNQVNCSATITTGGIRHTLNDATIAEFVPNDVLEGKCKYGIMFKNDINGNEYVYGFFLES</sequence>
<protein>
    <submittedName>
        <fullName evidence="1">Uncharacterized protein</fullName>
    </submittedName>
</protein>